<name>A0A543AF79_9MICC</name>
<gene>
    <name evidence="4" type="ORF">FB556_1706</name>
</gene>
<dbReference type="Gene3D" id="3.90.950.10">
    <property type="match status" value="1"/>
</dbReference>
<dbReference type="OrthoDB" id="3527985at2"/>
<comment type="similarity">
    <text evidence="3">Belongs to the Maf family.</text>
</comment>
<dbReference type="Pfam" id="PF02545">
    <property type="entry name" value="Maf"/>
    <property type="match status" value="1"/>
</dbReference>
<dbReference type="InterPro" id="IPR003697">
    <property type="entry name" value="Maf-like"/>
</dbReference>
<protein>
    <recommendedName>
        <fullName evidence="3">Nucleoside triphosphate pyrophosphatase</fullName>
        <ecNumber evidence="3">3.6.1.9</ecNumber>
    </recommendedName>
    <alternativeName>
        <fullName evidence="3">Nucleotide pyrophosphatase</fullName>
        <shortName evidence="3">Nucleotide PPase</shortName>
    </alternativeName>
</protein>
<dbReference type="SUPFAM" id="SSF52972">
    <property type="entry name" value="ITPase-like"/>
    <property type="match status" value="1"/>
</dbReference>
<comment type="caution">
    <text evidence="4">The sequence shown here is derived from an EMBL/GenBank/DDBJ whole genome shotgun (WGS) entry which is preliminary data.</text>
</comment>
<comment type="catalytic activity">
    <reaction evidence="3">
        <text>a ribonucleoside 5'-triphosphate + H2O = a ribonucleoside 5'-phosphate + diphosphate + H(+)</text>
        <dbReference type="Rhea" id="RHEA:23996"/>
        <dbReference type="ChEBI" id="CHEBI:15377"/>
        <dbReference type="ChEBI" id="CHEBI:15378"/>
        <dbReference type="ChEBI" id="CHEBI:33019"/>
        <dbReference type="ChEBI" id="CHEBI:58043"/>
        <dbReference type="ChEBI" id="CHEBI:61557"/>
        <dbReference type="EC" id="3.6.1.9"/>
    </reaction>
</comment>
<dbReference type="HAMAP" id="MF_00528">
    <property type="entry name" value="Maf"/>
    <property type="match status" value="1"/>
</dbReference>
<accession>A0A543AF79</accession>
<dbReference type="PANTHER" id="PTHR43213">
    <property type="entry name" value="BIFUNCTIONAL DTTP/UTP PYROPHOSPHATASE/METHYLTRANSFERASE PROTEIN-RELATED"/>
    <property type="match status" value="1"/>
</dbReference>
<dbReference type="GO" id="GO:0009117">
    <property type="term" value="P:nucleotide metabolic process"/>
    <property type="evidence" value="ECO:0007669"/>
    <property type="project" value="UniProtKB-KW"/>
</dbReference>
<evidence type="ECO:0000313" key="4">
    <source>
        <dbReference type="EMBL" id="TQL71234.1"/>
    </source>
</evidence>
<dbReference type="InterPro" id="IPR029001">
    <property type="entry name" value="ITPase-like_fam"/>
</dbReference>
<evidence type="ECO:0000256" key="1">
    <source>
        <dbReference type="ARBA" id="ARBA00001968"/>
    </source>
</evidence>
<dbReference type="GO" id="GO:0047429">
    <property type="term" value="F:nucleoside triphosphate diphosphatase activity"/>
    <property type="evidence" value="ECO:0007669"/>
    <property type="project" value="UniProtKB-EC"/>
</dbReference>
<dbReference type="PANTHER" id="PTHR43213:SF5">
    <property type="entry name" value="BIFUNCTIONAL DTTP_UTP PYROPHOSPHATASE_METHYLTRANSFERASE PROTEIN-RELATED"/>
    <property type="match status" value="1"/>
</dbReference>
<keyword evidence="5" id="KW-1185">Reference proteome</keyword>
<feature type="active site" description="Proton acceptor" evidence="3">
    <location>
        <position position="79"/>
    </location>
</feature>
<comment type="function">
    <text evidence="3">Nucleoside triphosphate pyrophosphatase. May have a dual role in cell division arrest and in preventing the incorporation of modified nucleotides into cellular nucleic acids.</text>
</comment>
<comment type="caution">
    <text evidence="3">Lacks conserved residue(s) required for the propagation of feature annotation.</text>
</comment>
<comment type="cofactor">
    <cofactor evidence="1 3">
        <name>a divalent metal cation</name>
        <dbReference type="ChEBI" id="CHEBI:60240"/>
    </cofactor>
</comment>
<dbReference type="Proteomes" id="UP000319746">
    <property type="component" value="Unassembled WGS sequence"/>
</dbReference>
<keyword evidence="2 3" id="KW-0378">Hydrolase</keyword>
<dbReference type="EC" id="3.6.1.9" evidence="3"/>
<keyword evidence="3" id="KW-0546">Nucleotide metabolism</keyword>
<dbReference type="RefSeq" id="WP_141866700.1">
    <property type="nucleotide sequence ID" value="NZ_BAABAN010000005.1"/>
</dbReference>
<evidence type="ECO:0000313" key="5">
    <source>
        <dbReference type="Proteomes" id="UP000319746"/>
    </source>
</evidence>
<organism evidence="4 5">
    <name type="scientific">Enteractinococcus coprophilus</name>
    <dbReference type="NCBI Taxonomy" id="1027633"/>
    <lineage>
        <taxon>Bacteria</taxon>
        <taxon>Bacillati</taxon>
        <taxon>Actinomycetota</taxon>
        <taxon>Actinomycetes</taxon>
        <taxon>Micrococcales</taxon>
        <taxon>Micrococcaceae</taxon>
    </lineage>
</organism>
<sequence length="211" mass="22435">MNIQIVLGSASSARADILRRAGLPFIQRPADIDEEALAATIALPRDQAQALATAKAHAVADLLISEQQVTGPTYVIAADSVFEFEGQAYGKPLQATVARQRWHAQRGKSGILHSGHCVIAIVGKEKRRVAEETVSAVVSFAQMSDAVIDDYVATGEPLYVAGGFTLEGHGATMVDRVDGDPNAVLGLSLRAVRELFESVGVSLTKLWKTAN</sequence>
<comment type="catalytic activity">
    <reaction evidence="3">
        <text>a 2'-deoxyribonucleoside 5'-triphosphate + H2O = a 2'-deoxyribonucleoside 5'-phosphate + diphosphate + H(+)</text>
        <dbReference type="Rhea" id="RHEA:44644"/>
        <dbReference type="ChEBI" id="CHEBI:15377"/>
        <dbReference type="ChEBI" id="CHEBI:15378"/>
        <dbReference type="ChEBI" id="CHEBI:33019"/>
        <dbReference type="ChEBI" id="CHEBI:61560"/>
        <dbReference type="ChEBI" id="CHEBI:65317"/>
        <dbReference type="EC" id="3.6.1.9"/>
    </reaction>
</comment>
<dbReference type="CDD" id="cd00985">
    <property type="entry name" value="Maf_Ham1"/>
    <property type="match status" value="1"/>
</dbReference>
<evidence type="ECO:0000256" key="2">
    <source>
        <dbReference type="ARBA" id="ARBA00022801"/>
    </source>
</evidence>
<dbReference type="EMBL" id="VFOU01000003">
    <property type="protein sequence ID" value="TQL71234.1"/>
    <property type="molecule type" value="Genomic_DNA"/>
</dbReference>
<dbReference type="AlphaFoldDB" id="A0A543AF79"/>
<comment type="subcellular location">
    <subcellularLocation>
        <location evidence="3">Cytoplasm</location>
    </subcellularLocation>
</comment>
<dbReference type="PIRSF" id="PIRSF006305">
    <property type="entry name" value="Maf"/>
    <property type="match status" value="1"/>
</dbReference>
<dbReference type="GO" id="GO:0005737">
    <property type="term" value="C:cytoplasm"/>
    <property type="evidence" value="ECO:0007669"/>
    <property type="project" value="UniProtKB-SubCell"/>
</dbReference>
<evidence type="ECO:0000256" key="3">
    <source>
        <dbReference type="HAMAP-Rule" id="MF_00528"/>
    </source>
</evidence>
<dbReference type="NCBIfam" id="TIGR00172">
    <property type="entry name" value="maf"/>
    <property type="match status" value="1"/>
</dbReference>
<keyword evidence="3" id="KW-0963">Cytoplasm</keyword>
<proteinExistence type="inferred from homology"/>
<reference evidence="4 5" key="1">
    <citation type="submission" date="2019-06" db="EMBL/GenBank/DDBJ databases">
        <title>Sequencing the genomes of 1000 actinobacteria strains.</title>
        <authorList>
            <person name="Klenk H.-P."/>
        </authorList>
    </citation>
    <scope>NUCLEOTIDE SEQUENCE [LARGE SCALE GENOMIC DNA]</scope>
    <source>
        <strain evidence="4 5">DSM 24083</strain>
    </source>
</reference>